<dbReference type="CTD" id="26271"/>
<sequence length="427" mass="47316">MKCSVLNATKRDNTMKKVSGAPDDSIIRLKMSPVKDNSPTKPQSSSKEISKVFSAKNNKESNNSRDPVILDNCFEDSGYLSLHNSHIDPNVEGENNRTPGKLTTVHQEKTISSKKSSKSQGKAKVSRPLFLEAATTPVVRLKPKTTRALSSTPSNNCSPSNLPILKFQQDVCEALSRSFKKNKKYDFSIIKDVADKHNLDRVIGRQMGLEYVDVFSSLLSMNMRIILGNILALLGDLDLISCKKVSKTWKKIICEQKEAFSRCQQAEEKLMESSSALTQLTCGLTRDVSESRVVLSCMQAVASSSAPSSSDQSCRAVRRTAASLKSSTPVPQCSRHNEFVQTASRLKRHQCQYKCRRCGSPATDMHEEQRATCTRSSCLFDFCTHCQETFHGSTPCRTVQPKSHFTANTESSTPSGSARSKRSLKRL</sequence>
<protein>
    <submittedName>
        <fullName evidence="17">F-box only protein 5</fullName>
    </submittedName>
</protein>
<evidence type="ECO:0000313" key="16">
    <source>
        <dbReference type="Proteomes" id="UP000192220"/>
    </source>
</evidence>
<evidence type="ECO:0000256" key="1">
    <source>
        <dbReference type="ARBA" id="ARBA00004123"/>
    </source>
</evidence>
<dbReference type="PANTHER" id="PTHR15493">
    <property type="entry name" value="F-BOX ONLY PROTEIN 5 AND 43"/>
    <property type="match status" value="1"/>
</dbReference>
<dbReference type="GO" id="GO:0005737">
    <property type="term" value="C:cytoplasm"/>
    <property type="evidence" value="ECO:0007669"/>
    <property type="project" value="UniProtKB-SubCell"/>
</dbReference>
<feature type="domain" description="ZBR-type" evidence="15">
    <location>
        <begin position="351"/>
        <end position="399"/>
    </location>
</feature>
<dbReference type="AlphaFoldDB" id="A0A2I4AYS3"/>
<evidence type="ECO:0000256" key="7">
    <source>
        <dbReference type="ARBA" id="ARBA00022771"/>
    </source>
</evidence>
<feature type="compositionally biased region" description="Polar residues" evidence="14">
    <location>
        <begin position="405"/>
        <end position="418"/>
    </location>
</feature>
<dbReference type="Pfam" id="PF00646">
    <property type="entry name" value="F-box"/>
    <property type="match status" value="1"/>
</dbReference>
<comment type="subcellular location">
    <subcellularLocation>
        <location evidence="2">Cytoplasm</location>
    </subcellularLocation>
    <subcellularLocation>
        <location evidence="1">Nucleus</location>
    </subcellularLocation>
</comment>
<keyword evidence="6" id="KW-0479">Metal-binding</keyword>
<dbReference type="GO" id="GO:0051301">
    <property type="term" value="P:cell division"/>
    <property type="evidence" value="ECO:0007669"/>
    <property type="project" value="UniProtKB-KW"/>
</dbReference>
<feature type="compositionally biased region" description="Polar residues" evidence="14">
    <location>
        <begin position="35"/>
        <end position="47"/>
    </location>
</feature>
<evidence type="ECO:0000256" key="4">
    <source>
        <dbReference type="ARBA" id="ARBA00022490"/>
    </source>
</evidence>
<feature type="region of interest" description="Disordered" evidence="14">
    <location>
        <begin position="1"/>
        <end position="68"/>
    </location>
</feature>
<feature type="region of interest" description="Disordered" evidence="14">
    <location>
        <begin position="405"/>
        <end position="427"/>
    </location>
</feature>
<gene>
    <name evidence="17" type="primary">fbxo5</name>
</gene>
<accession>A0A2I4AYS3</accession>
<dbReference type="OrthoDB" id="9984940at2759"/>
<dbReference type="UniPathway" id="UPA00143"/>
<evidence type="ECO:0000256" key="8">
    <source>
        <dbReference type="ARBA" id="ARBA00022776"/>
    </source>
</evidence>
<reference evidence="17" key="1">
    <citation type="submission" date="2025-08" db="UniProtKB">
        <authorList>
            <consortium name="RefSeq"/>
        </authorList>
    </citation>
    <scope>IDENTIFICATION</scope>
</reference>
<evidence type="ECO:0000256" key="2">
    <source>
        <dbReference type="ARBA" id="ARBA00004496"/>
    </source>
</evidence>
<keyword evidence="16" id="KW-1185">Reference proteome</keyword>
<dbReference type="KEGG" id="alim:106515381"/>
<dbReference type="FunCoup" id="A0A2I4AYS3">
    <property type="interactions" value="1171"/>
</dbReference>
<keyword evidence="4" id="KW-0963">Cytoplasm</keyword>
<dbReference type="InterPro" id="IPR001810">
    <property type="entry name" value="F-box_dom"/>
</dbReference>
<evidence type="ECO:0000256" key="11">
    <source>
        <dbReference type="ARBA" id="ARBA00023242"/>
    </source>
</evidence>
<dbReference type="GO" id="GO:0007088">
    <property type="term" value="P:regulation of mitotic nuclear division"/>
    <property type="evidence" value="ECO:0007669"/>
    <property type="project" value="InterPro"/>
</dbReference>
<keyword evidence="7 13" id="KW-0863">Zinc-finger</keyword>
<keyword evidence="11" id="KW-0539">Nucleus</keyword>
<dbReference type="GO" id="GO:0045835">
    <property type="term" value="P:negative regulation of meiotic nuclear division"/>
    <property type="evidence" value="ECO:0007669"/>
    <property type="project" value="InterPro"/>
</dbReference>
<organism evidence="16 17">
    <name type="scientific">Austrofundulus limnaeus</name>
    <name type="common">Annual killifish</name>
    <dbReference type="NCBI Taxonomy" id="52670"/>
    <lineage>
        <taxon>Eukaryota</taxon>
        <taxon>Metazoa</taxon>
        <taxon>Chordata</taxon>
        <taxon>Craniata</taxon>
        <taxon>Vertebrata</taxon>
        <taxon>Euteleostomi</taxon>
        <taxon>Actinopterygii</taxon>
        <taxon>Neopterygii</taxon>
        <taxon>Teleostei</taxon>
        <taxon>Neoteleostei</taxon>
        <taxon>Acanthomorphata</taxon>
        <taxon>Ovalentaria</taxon>
        <taxon>Atherinomorphae</taxon>
        <taxon>Cyprinodontiformes</taxon>
        <taxon>Rivulidae</taxon>
        <taxon>Austrofundulus</taxon>
    </lineage>
</organism>
<dbReference type="GeneID" id="106515381"/>
<evidence type="ECO:0000256" key="12">
    <source>
        <dbReference type="ARBA" id="ARBA00023306"/>
    </source>
</evidence>
<dbReference type="InParanoid" id="A0A2I4AYS3"/>
<evidence type="ECO:0000313" key="17">
    <source>
        <dbReference type="RefSeq" id="XP_013860628.1"/>
    </source>
</evidence>
<dbReference type="PANTHER" id="PTHR15493:SF8">
    <property type="entry name" value="F-BOX ONLY PROTEIN 5"/>
    <property type="match status" value="1"/>
</dbReference>
<dbReference type="CDD" id="cd20348">
    <property type="entry name" value="BRcat_RBR_EMI"/>
    <property type="match status" value="1"/>
</dbReference>
<dbReference type="RefSeq" id="XP_013860628.1">
    <property type="nucleotide sequence ID" value="XM_014005174.1"/>
</dbReference>
<evidence type="ECO:0000256" key="13">
    <source>
        <dbReference type="PROSITE-ProRule" id="PRU01220"/>
    </source>
</evidence>
<feature type="region of interest" description="Disordered" evidence="14">
    <location>
        <begin position="85"/>
        <end position="125"/>
    </location>
</feature>
<evidence type="ECO:0000256" key="10">
    <source>
        <dbReference type="ARBA" id="ARBA00022833"/>
    </source>
</evidence>
<dbReference type="STRING" id="52670.A0A2I4AYS3"/>
<proteinExistence type="predicted"/>
<keyword evidence="9" id="KW-0833">Ubl conjugation pathway</keyword>
<keyword evidence="8" id="KW-0498">Mitosis</keyword>
<evidence type="ECO:0000256" key="14">
    <source>
        <dbReference type="SAM" id="MobiDB-lite"/>
    </source>
</evidence>
<evidence type="ECO:0000256" key="6">
    <source>
        <dbReference type="ARBA" id="ARBA00022723"/>
    </source>
</evidence>
<evidence type="ECO:0000256" key="5">
    <source>
        <dbReference type="ARBA" id="ARBA00022618"/>
    </source>
</evidence>
<dbReference type="GO" id="GO:0016567">
    <property type="term" value="P:protein ubiquitination"/>
    <property type="evidence" value="ECO:0007669"/>
    <property type="project" value="UniProtKB-UniPathway"/>
</dbReference>
<keyword evidence="12" id="KW-0131">Cell cycle</keyword>
<dbReference type="Proteomes" id="UP000192220">
    <property type="component" value="Unplaced"/>
</dbReference>
<dbReference type="Gene3D" id="2.20.25.20">
    <property type="match status" value="1"/>
</dbReference>
<name>A0A2I4AYS3_AUSLI</name>
<evidence type="ECO:0000256" key="3">
    <source>
        <dbReference type="ARBA" id="ARBA00004906"/>
    </source>
</evidence>
<dbReference type="GO" id="GO:0008270">
    <property type="term" value="F:zinc ion binding"/>
    <property type="evidence" value="ECO:0007669"/>
    <property type="project" value="UniProtKB-KW"/>
</dbReference>
<keyword evidence="10" id="KW-0862">Zinc</keyword>
<dbReference type="GO" id="GO:0005634">
    <property type="term" value="C:nucleus"/>
    <property type="evidence" value="ECO:0007669"/>
    <property type="project" value="UniProtKB-SubCell"/>
</dbReference>
<keyword evidence="5" id="KW-0132">Cell division</keyword>
<dbReference type="InterPro" id="IPR047147">
    <property type="entry name" value="FBX5_43"/>
</dbReference>
<dbReference type="InterPro" id="IPR044064">
    <property type="entry name" value="ZF_ZBR"/>
</dbReference>
<evidence type="ECO:0000256" key="9">
    <source>
        <dbReference type="ARBA" id="ARBA00022786"/>
    </source>
</evidence>
<evidence type="ECO:0000259" key="15">
    <source>
        <dbReference type="PROSITE" id="PS51872"/>
    </source>
</evidence>
<comment type="pathway">
    <text evidence="3">Protein modification; protein ubiquitination.</text>
</comment>
<dbReference type="PROSITE" id="PS51872">
    <property type="entry name" value="ZF_ZBR"/>
    <property type="match status" value="1"/>
</dbReference>